<organism evidence="1 2">
    <name type="scientific">Stutzerimonas stutzeri</name>
    <name type="common">Pseudomonas stutzeri</name>
    <dbReference type="NCBI Taxonomy" id="316"/>
    <lineage>
        <taxon>Bacteria</taxon>
        <taxon>Pseudomonadati</taxon>
        <taxon>Pseudomonadota</taxon>
        <taxon>Gammaproteobacteria</taxon>
        <taxon>Pseudomonadales</taxon>
        <taxon>Pseudomonadaceae</taxon>
        <taxon>Stutzerimonas</taxon>
    </lineage>
</organism>
<sequence length="191" mass="20632">MRKLQMSDQPLSLGEEDLLRILVGLVRSPAAIGEEWDQQRHRSFLARLAQVVADECGGEVELSSGGQLLVRLNESSPEGGGIWAQAESETKPSALDALQGLLNVLVRDGDGGFFINQEAIAEVNHASAVAGQCPILLQGEVPDDAEISEYPRSEWLASGVDEPYEVWVDEQLSSHFHELQVLASGTVADIS</sequence>
<evidence type="ECO:0000313" key="1">
    <source>
        <dbReference type="EMBL" id="MDH0686898.1"/>
    </source>
</evidence>
<protein>
    <recommendedName>
        <fullName evidence="3">DUF4375 domain-containing protein</fullName>
    </recommendedName>
</protein>
<evidence type="ECO:0000313" key="2">
    <source>
        <dbReference type="Proteomes" id="UP001161139"/>
    </source>
</evidence>
<evidence type="ECO:0008006" key="3">
    <source>
        <dbReference type="Google" id="ProtNLM"/>
    </source>
</evidence>
<reference evidence="1" key="1">
    <citation type="submission" date="2022-09" db="EMBL/GenBank/DDBJ databases">
        <title>Intensive care unit water sources are persistently colonized with multi-drug resistant bacteria and are the site of extensive horizontal gene transfer of antibiotic resistance genes.</title>
        <authorList>
            <person name="Diorio-Toth L."/>
        </authorList>
    </citation>
    <scope>NUCLEOTIDE SEQUENCE</scope>
    <source>
        <strain evidence="1">GD03864</strain>
    </source>
</reference>
<dbReference type="EMBL" id="JAOCDG010000003">
    <property type="protein sequence ID" value="MDH0686898.1"/>
    <property type="molecule type" value="Genomic_DNA"/>
</dbReference>
<proteinExistence type="predicted"/>
<name>A0ABD4XVL7_STUST</name>
<dbReference type="Proteomes" id="UP001161139">
    <property type="component" value="Unassembled WGS sequence"/>
</dbReference>
<dbReference type="AlphaFoldDB" id="A0ABD4XVL7"/>
<dbReference type="RefSeq" id="WP_279648918.1">
    <property type="nucleotide sequence ID" value="NZ_JAOCDG010000003.1"/>
</dbReference>
<accession>A0ABD4XVL7</accession>
<gene>
    <name evidence="1" type="ORF">N5D09_02210</name>
</gene>
<comment type="caution">
    <text evidence="1">The sequence shown here is derived from an EMBL/GenBank/DDBJ whole genome shotgun (WGS) entry which is preliminary data.</text>
</comment>